<evidence type="ECO:0000313" key="3">
    <source>
        <dbReference type="Proteomes" id="UP000594342"/>
    </source>
</evidence>
<organism evidence="2 3">
    <name type="scientific">Yasminevirus sp. GU-2018</name>
    <dbReference type="NCBI Taxonomy" id="2420051"/>
    <lineage>
        <taxon>Viruses</taxon>
        <taxon>Varidnaviria</taxon>
        <taxon>Bamfordvirae</taxon>
        <taxon>Nucleocytoviricota</taxon>
        <taxon>Megaviricetes</taxon>
        <taxon>Imitervirales</taxon>
        <taxon>Mimiviridae</taxon>
        <taxon>Klosneuvirinae</taxon>
        <taxon>Yasminevirus</taxon>
        <taxon>Yasminevirus saudimassiliense</taxon>
    </lineage>
</organism>
<name>A0A5K0UAH7_9VIRU</name>
<feature type="compositionally biased region" description="Polar residues" evidence="1">
    <location>
        <begin position="32"/>
        <end position="48"/>
    </location>
</feature>
<feature type="compositionally biased region" description="Low complexity" evidence="1">
    <location>
        <begin position="382"/>
        <end position="392"/>
    </location>
</feature>
<feature type="compositionally biased region" description="Low complexity" evidence="1">
    <location>
        <begin position="250"/>
        <end position="335"/>
    </location>
</feature>
<reference evidence="2 3" key="1">
    <citation type="submission" date="2018-10" db="EMBL/GenBank/DDBJ databases">
        <authorList>
            <consortium name="IHU Genomes"/>
        </authorList>
    </citation>
    <scope>NUCLEOTIDE SEQUENCE [LARGE SCALE GENOMIC DNA]</scope>
    <source>
        <strain evidence="2 3">A1</strain>
    </source>
</reference>
<comment type="caution">
    <text evidence="2">The sequence shown here is derived from an EMBL/GenBank/DDBJ whole genome shotgun (WGS) entry which is preliminary data.</text>
</comment>
<gene>
    <name evidence="2" type="ORF">YASMINEVIRUS_937</name>
</gene>
<dbReference type="Proteomes" id="UP000594342">
    <property type="component" value="Unassembled WGS sequence"/>
</dbReference>
<feature type="region of interest" description="Disordered" evidence="1">
    <location>
        <begin position="1"/>
        <end position="92"/>
    </location>
</feature>
<accession>A0A5K0UAH7</accession>
<feature type="compositionally biased region" description="Low complexity" evidence="1">
    <location>
        <begin position="67"/>
        <end position="86"/>
    </location>
</feature>
<protein>
    <submittedName>
        <fullName evidence="2">Uncharacterized protein</fullName>
    </submittedName>
</protein>
<proteinExistence type="predicted"/>
<dbReference type="EMBL" id="UPSH01000001">
    <property type="protein sequence ID" value="VBB18474.1"/>
    <property type="molecule type" value="Genomic_DNA"/>
</dbReference>
<sequence length="483" mass="51276">MSKSSPSDKSSSPVVVSTSSSKFASSFTSTAYDQSMSQSNVPSNLSNGLSDVLSTKSSSTSDRENSKVSSTSHKSSSVSVSTGKSSSKPDRKAVERLMKGGGYKIILQPDDAELFIKEIRKIKASSSQEKTTIDVKNANEYIDVAKHIKSALNVLQNDVSREKAHLEELYNKFKKLGTNNMFYKFSSGIPCHIVINGERQKGNLIAIDDGVSAVAQSVDGSAYIVTVEGQIEILEKNPVKEDQNGGAKKSIFTPSSTRSSKSSRTSSINTSIHTSIDTSIDTSIESSARSSDRSSAVSSTRSSAKLSSSVRSSEKISSPPTEELSSSSANVKSSSPYLATSEYDIVVDSVPKEDPRTSPSVPVSSSNKQSDKASSEEVTTPSNNSSNSSSNSRPDKSSENEVDSVSSSAGVSTSASSSNRSEFEFEGSKFMRGGSKKSTKTESDKKGIRFMKAGRSDSVGIIESSKNGSYYSESSSAIEGLCE</sequence>
<evidence type="ECO:0000313" key="2">
    <source>
        <dbReference type="EMBL" id="VBB18474.1"/>
    </source>
</evidence>
<evidence type="ECO:0000256" key="1">
    <source>
        <dbReference type="SAM" id="MobiDB-lite"/>
    </source>
</evidence>
<feature type="compositionally biased region" description="Low complexity" evidence="1">
    <location>
        <begin position="403"/>
        <end position="420"/>
    </location>
</feature>
<feature type="compositionally biased region" description="Low complexity" evidence="1">
    <location>
        <begin position="49"/>
        <end position="60"/>
    </location>
</feature>
<feature type="compositionally biased region" description="Low complexity" evidence="1">
    <location>
        <begin position="463"/>
        <end position="476"/>
    </location>
</feature>
<keyword evidence="3" id="KW-1185">Reference proteome</keyword>
<feature type="region of interest" description="Disordered" evidence="1">
    <location>
        <begin position="237"/>
        <end position="483"/>
    </location>
</feature>
<feature type="compositionally biased region" description="Low complexity" evidence="1">
    <location>
        <begin position="358"/>
        <end position="368"/>
    </location>
</feature>
<feature type="compositionally biased region" description="Low complexity" evidence="1">
    <location>
        <begin position="1"/>
        <end position="31"/>
    </location>
</feature>